<dbReference type="Gene3D" id="1.25.40.10">
    <property type="entry name" value="Tetratricopeptide repeat domain"/>
    <property type="match status" value="1"/>
</dbReference>
<keyword evidence="3" id="KW-1185">Reference proteome</keyword>
<dbReference type="InterPro" id="IPR035897">
    <property type="entry name" value="Toll_tir_struct_dom_sf"/>
</dbReference>
<dbReference type="SUPFAM" id="SSF48452">
    <property type="entry name" value="TPR-like"/>
    <property type="match status" value="1"/>
</dbReference>
<protein>
    <submittedName>
        <fullName evidence="2">Tetratricopeptide repeat protein</fullName>
    </submittedName>
</protein>
<sequence>MQPSPYYYEFIKIKNNCNTLKNIIMTHKMFISHSSVQKPYVEELVKLIGTNYLVVDKYTFESGEKLWEEIRSKINECNHFVYLISKEALASNWVKQEISYVRERIDDDAINFYPVIIDETIDVDHPDISKWIKKEYLINKYINPHILSILLKRKILRSIWKEFPSLQEQSHLFIGRDEELQELSKLYFENSGNSKNTLIVSGLNNIGRKRLLREFVSKRVVVKGDSTDLIDIRLTDTDSVSEFAIQLNDILGKFSYDSLLLNINDKERALATTISLLNQLHEVKESIVINDDNCIVKSNGRITEWFIDLVKDSRLCNHLHCSIASRYTPRPDLSQIFPHIVTLQIHPLTNSNMELLFNAYSKLRDLSIPNADMRFFIDKLSGYPGQVLLIINSIKHSNIAIAKKDINKLICQFDQNYQNVLSEIKDDSRAFQILILLSNFEFISYDYLCQICGEDIADVLEQFHYLSLTESFGLGKQYICLNSAITDYIRRVKFKLSPEYSKKIKKITSQIIIDTDDNITDISYRLYAAKSILKEGIKGGRIDERYLLPSFILKVITEEYYAGNNDNVIYLADRIKKGYHKKSYEEIIRSINYWLCCALCRNKDNRFFSEIEYFKNSQYSYNFLKGFYYRHQKQYERAKEFYGEALNNVKRYDDYSSKAEHEMVMVCMFLGRYDEALDLARHSHERNPSNSYHIESYFRCLVRTAHPDKNTLTQLMDDMHNSFDIHKNTIYKTMKAEYTYYVDKDFSKSIELLREAISMGKDSYRNYPVKSLKEICKKMDAISISDSIIKEYGISTEDSIL</sequence>
<dbReference type="EMBL" id="JNGW01000137">
    <property type="protein sequence ID" value="KDR50830.1"/>
    <property type="molecule type" value="Genomic_DNA"/>
</dbReference>
<dbReference type="InterPro" id="IPR011990">
    <property type="entry name" value="TPR-like_helical_dom_sf"/>
</dbReference>
<dbReference type="Gene3D" id="3.40.50.10140">
    <property type="entry name" value="Toll/interleukin-1 receptor homology (TIR) domain"/>
    <property type="match status" value="1"/>
</dbReference>
<comment type="caution">
    <text evidence="2">The sequence shown here is derived from an EMBL/GenBank/DDBJ whole genome shotgun (WGS) entry which is preliminary data.</text>
</comment>
<dbReference type="AlphaFoldDB" id="A0A069QDF1"/>
<dbReference type="GO" id="GO:0007165">
    <property type="term" value="P:signal transduction"/>
    <property type="evidence" value="ECO:0007669"/>
    <property type="project" value="InterPro"/>
</dbReference>
<reference evidence="2 3" key="1">
    <citation type="submission" date="2013-08" db="EMBL/GenBank/DDBJ databases">
        <authorList>
            <person name="Weinstock G."/>
            <person name="Sodergren E."/>
            <person name="Wylie T."/>
            <person name="Fulton L."/>
            <person name="Fulton R."/>
            <person name="Fronick C."/>
            <person name="O'Laughlin M."/>
            <person name="Godfrey J."/>
            <person name="Miner T."/>
            <person name="Herter B."/>
            <person name="Appelbaum E."/>
            <person name="Cordes M."/>
            <person name="Lek S."/>
            <person name="Wollam A."/>
            <person name="Pepin K.H."/>
            <person name="Palsikar V.B."/>
            <person name="Mitreva M."/>
            <person name="Wilson R.K."/>
        </authorList>
    </citation>
    <scope>NUCLEOTIDE SEQUENCE [LARGE SCALE GENOMIC DNA]</scope>
    <source>
        <strain evidence="2 3">ATCC 15930</strain>
    </source>
</reference>
<dbReference type="SUPFAM" id="SSF52200">
    <property type="entry name" value="Toll/Interleukin receptor TIR domain"/>
    <property type="match status" value="1"/>
</dbReference>
<organism evidence="2 3">
    <name type="scientific">Hoylesella loescheii DSM 19665 = JCM 12249 = ATCC 15930</name>
    <dbReference type="NCBI Taxonomy" id="1122985"/>
    <lineage>
        <taxon>Bacteria</taxon>
        <taxon>Pseudomonadati</taxon>
        <taxon>Bacteroidota</taxon>
        <taxon>Bacteroidia</taxon>
        <taxon>Bacteroidales</taxon>
        <taxon>Prevotellaceae</taxon>
        <taxon>Hoylesella</taxon>
    </lineage>
</organism>
<dbReference type="InterPro" id="IPR000157">
    <property type="entry name" value="TIR_dom"/>
</dbReference>
<accession>A0A069QDF1</accession>
<dbReference type="eggNOG" id="COG0457">
    <property type="taxonomic scope" value="Bacteria"/>
</dbReference>
<dbReference type="Pfam" id="PF13676">
    <property type="entry name" value="TIR_2"/>
    <property type="match status" value="1"/>
</dbReference>
<proteinExistence type="predicted"/>
<dbReference type="HOGENOM" id="CLU_343491_0_0_10"/>
<evidence type="ECO:0000313" key="2">
    <source>
        <dbReference type="EMBL" id="KDR50830.1"/>
    </source>
</evidence>
<evidence type="ECO:0000259" key="1">
    <source>
        <dbReference type="Pfam" id="PF13676"/>
    </source>
</evidence>
<gene>
    <name evidence="2" type="ORF">HMPREF1991_03137</name>
</gene>
<dbReference type="Proteomes" id="UP000027442">
    <property type="component" value="Unassembled WGS sequence"/>
</dbReference>
<evidence type="ECO:0000313" key="3">
    <source>
        <dbReference type="Proteomes" id="UP000027442"/>
    </source>
</evidence>
<dbReference type="PATRIC" id="fig|1122985.7.peg.3248"/>
<name>A0A069QDF1_HOYLO</name>
<feature type="domain" description="TIR" evidence="1">
    <location>
        <begin position="30"/>
        <end position="127"/>
    </location>
</feature>